<evidence type="ECO:0000313" key="1">
    <source>
        <dbReference type="EMBL" id="MFC2924603.1"/>
    </source>
</evidence>
<dbReference type="InterPro" id="IPR011697">
    <property type="entry name" value="Peptidase_C26"/>
</dbReference>
<protein>
    <submittedName>
        <fullName evidence="1">Gamma-glutamyl-gamma-aminobutyrate hydrolase family protein</fullName>
    </submittedName>
</protein>
<dbReference type="EMBL" id="JBHRSV010000001">
    <property type="protein sequence ID" value="MFC2924603.1"/>
    <property type="molecule type" value="Genomic_DNA"/>
</dbReference>
<organism evidence="1 2">
    <name type="scientific">Hyphobacterium vulgare</name>
    <dbReference type="NCBI Taxonomy" id="1736751"/>
    <lineage>
        <taxon>Bacteria</taxon>
        <taxon>Pseudomonadati</taxon>
        <taxon>Pseudomonadota</taxon>
        <taxon>Alphaproteobacteria</taxon>
        <taxon>Maricaulales</taxon>
        <taxon>Maricaulaceae</taxon>
        <taxon>Hyphobacterium</taxon>
    </lineage>
</organism>
<gene>
    <name evidence="1" type="ORF">ACFOOR_00625</name>
</gene>
<dbReference type="Gene3D" id="3.40.50.880">
    <property type="match status" value="1"/>
</dbReference>
<name>A0ABV6ZT58_9PROT</name>
<dbReference type="Proteomes" id="UP001595379">
    <property type="component" value="Unassembled WGS sequence"/>
</dbReference>
<dbReference type="SUPFAM" id="SSF52317">
    <property type="entry name" value="Class I glutamine amidotransferase-like"/>
    <property type="match status" value="1"/>
</dbReference>
<evidence type="ECO:0000313" key="2">
    <source>
        <dbReference type="Proteomes" id="UP001595379"/>
    </source>
</evidence>
<dbReference type="RefSeq" id="WP_343163683.1">
    <property type="nucleotide sequence ID" value="NZ_JBHRSV010000001.1"/>
</dbReference>
<proteinExistence type="predicted"/>
<dbReference type="PANTHER" id="PTHR43235:SF1">
    <property type="entry name" value="GLUTAMINE AMIDOTRANSFERASE PB2B2.05-RELATED"/>
    <property type="match status" value="1"/>
</dbReference>
<dbReference type="CDD" id="cd01745">
    <property type="entry name" value="GATase1_2"/>
    <property type="match status" value="1"/>
</dbReference>
<reference evidence="2" key="1">
    <citation type="journal article" date="2019" name="Int. J. Syst. Evol. Microbiol.">
        <title>The Global Catalogue of Microorganisms (GCM) 10K type strain sequencing project: providing services to taxonomists for standard genome sequencing and annotation.</title>
        <authorList>
            <consortium name="The Broad Institute Genomics Platform"/>
            <consortium name="The Broad Institute Genome Sequencing Center for Infectious Disease"/>
            <person name="Wu L."/>
            <person name="Ma J."/>
        </authorList>
    </citation>
    <scope>NUCLEOTIDE SEQUENCE [LARGE SCALE GENOMIC DNA]</scope>
    <source>
        <strain evidence="2">KCTC 52487</strain>
    </source>
</reference>
<dbReference type="InterPro" id="IPR029062">
    <property type="entry name" value="Class_I_gatase-like"/>
</dbReference>
<dbReference type="PANTHER" id="PTHR43235">
    <property type="entry name" value="GLUTAMINE AMIDOTRANSFERASE PB2B2.05-RELATED"/>
    <property type="match status" value="1"/>
</dbReference>
<keyword evidence="2" id="KW-1185">Reference proteome</keyword>
<dbReference type="PROSITE" id="PS51273">
    <property type="entry name" value="GATASE_TYPE_1"/>
    <property type="match status" value="1"/>
</dbReference>
<sequence length="228" mass="25069">MAGRERQTPRIGITKPDGQDWLVFLSLALSVRLAGGKPVKVTPTLPRAPGDIDGLLLSGGLDVNPHLYEGSTDPARRYDNARDALEMAWARQAWEMELPVLAICRGCQLLNVSRGGDLIQSIDPDVLETYPSGPVGYALYRKPIDIEPESRLASITGATRLQVNSLHRRAVRQPGDGLRVTARESHGGIQAVEADDDRFVLGVQFHPELMIYRGDMRAVFRAFVSACR</sequence>
<dbReference type="Pfam" id="PF07722">
    <property type="entry name" value="Peptidase_C26"/>
    <property type="match status" value="1"/>
</dbReference>
<accession>A0ABV6ZT58</accession>
<dbReference type="InterPro" id="IPR044668">
    <property type="entry name" value="PuuD-like"/>
</dbReference>
<dbReference type="GO" id="GO:0016787">
    <property type="term" value="F:hydrolase activity"/>
    <property type="evidence" value="ECO:0007669"/>
    <property type="project" value="UniProtKB-KW"/>
</dbReference>
<comment type="caution">
    <text evidence="1">The sequence shown here is derived from an EMBL/GenBank/DDBJ whole genome shotgun (WGS) entry which is preliminary data.</text>
</comment>
<keyword evidence="1" id="KW-0378">Hydrolase</keyword>